<dbReference type="CDD" id="cd21809">
    <property type="entry name" value="ABC-2_lan_permease-like"/>
    <property type="match status" value="1"/>
</dbReference>
<organism evidence="2 3">
    <name type="scientific">Marininema halotolerans</name>
    <dbReference type="NCBI Taxonomy" id="1155944"/>
    <lineage>
        <taxon>Bacteria</taxon>
        <taxon>Bacillati</taxon>
        <taxon>Bacillota</taxon>
        <taxon>Bacilli</taxon>
        <taxon>Bacillales</taxon>
        <taxon>Thermoactinomycetaceae</taxon>
        <taxon>Marininema</taxon>
    </lineage>
</organism>
<dbReference type="PANTHER" id="PTHR37305">
    <property type="entry name" value="INTEGRAL MEMBRANE PROTEIN-RELATED"/>
    <property type="match status" value="1"/>
</dbReference>
<gene>
    <name evidence="2" type="ORF">SAMN05444972_10183</name>
</gene>
<keyword evidence="1" id="KW-0472">Membrane</keyword>
<feature type="transmembrane region" description="Helical" evidence="1">
    <location>
        <begin position="170"/>
        <end position="187"/>
    </location>
</feature>
<sequence>MMRSFSRLFIAEGLKMQKKRLLLLLLIGPLLAILSSLSIAGMSTNAGENKWVMMYTLSVFNYGMIFFPLIAGIFAALLCRYENHQGGWKLLFTWPVSRSVVYFAKFSVLIVTLAISQGIFFLFSVGAIVLRGDVSQIEWVVLGQSIFLGWLAIIPLAALQLWVSFLFKSFGIPLAINVLFTIPNLFAGNSQEYGPWYPWAQPALAMIPQSQVVDFKLAGIIIGGFLLFFIGGWMHFNHRDMLE</sequence>
<dbReference type="PANTHER" id="PTHR37305:SF1">
    <property type="entry name" value="MEMBRANE PROTEIN"/>
    <property type="match status" value="1"/>
</dbReference>
<keyword evidence="3" id="KW-1185">Reference proteome</keyword>
<dbReference type="Proteomes" id="UP000198660">
    <property type="component" value="Unassembled WGS sequence"/>
</dbReference>
<protein>
    <recommendedName>
        <fullName evidence="4">ABC-2 type transport system permease protein</fullName>
    </recommendedName>
</protein>
<dbReference type="AlphaFoldDB" id="A0A1I6NSK1"/>
<dbReference type="Pfam" id="PF12730">
    <property type="entry name" value="ABC2_membrane_4"/>
    <property type="match status" value="1"/>
</dbReference>
<dbReference type="EMBL" id="FPAA01000001">
    <property type="protein sequence ID" value="SFS30839.1"/>
    <property type="molecule type" value="Genomic_DNA"/>
</dbReference>
<evidence type="ECO:0000313" key="2">
    <source>
        <dbReference type="EMBL" id="SFS30839.1"/>
    </source>
</evidence>
<keyword evidence="1" id="KW-1133">Transmembrane helix</keyword>
<evidence type="ECO:0000256" key="1">
    <source>
        <dbReference type="SAM" id="Phobius"/>
    </source>
</evidence>
<keyword evidence="1" id="KW-0812">Transmembrane</keyword>
<accession>A0A1I6NSK1</accession>
<evidence type="ECO:0008006" key="4">
    <source>
        <dbReference type="Google" id="ProtNLM"/>
    </source>
</evidence>
<feature type="transmembrane region" description="Helical" evidence="1">
    <location>
        <begin position="217"/>
        <end position="236"/>
    </location>
</feature>
<proteinExistence type="predicted"/>
<name>A0A1I6NSK1_9BACL</name>
<dbReference type="RefSeq" id="WP_176391798.1">
    <property type="nucleotide sequence ID" value="NZ_FPAA01000001.1"/>
</dbReference>
<reference evidence="3" key="1">
    <citation type="submission" date="2016-10" db="EMBL/GenBank/DDBJ databases">
        <authorList>
            <person name="Varghese N."/>
            <person name="Submissions S."/>
        </authorList>
    </citation>
    <scope>NUCLEOTIDE SEQUENCE [LARGE SCALE GENOMIC DNA]</scope>
    <source>
        <strain evidence="3">DSM 45789</strain>
    </source>
</reference>
<feature type="transmembrane region" description="Helical" evidence="1">
    <location>
        <begin position="59"/>
        <end position="79"/>
    </location>
</feature>
<feature type="transmembrane region" description="Helical" evidence="1">
    <location>
        <begin position="100"/>
        <end position="129"/>
    </location>
</feature>
<evidence type="ECO:0000313" key="3">
    <source>
        <dbReference type="Proteomes" id="UP000198660"/>
    </source>
</evidence>
<feature type="transmembrane region" description="Helical" evidence="1">
    <location>
        <begin position="141"/>
        <end position="163"/>
    </location>
</feature>